<dbReference type="GO" id="GO:0003723">
    <property type="term" value="F:RNA binding"/>
    <property type="evidence" value="ECO:0007669"/>
    <property type="project" value="TreeGrafter"/>
</dbReference>
<feature type="compositionally biased region" description="Basic and acidic residues" evidence="10">
    <location>
        <begin position="37"/>
        <end position="65"/>
    </location>
</feature>
<feature type="region of interest" description="Disordered" evidence="10">
    <location>
        <begin position="209"/>
        <end position="279"/>
    </location>
</feature>
<keyword evidence="3" id="KW-0677">Repeat</keyword>
<feature type="compositionally biased region" description="Low complexity" evidence="10">
    <location>
        <begin position="663"/>
        <end position="688"/>
    </location>
</feature>
<feature type="region of interest" description="Disordered" evidence="10">
    <location>
        <begin position="640"/>
        <end position="704"/>
    </location>
</feature>
<feature type="compositionally biased region" description="Acidic residues" evidence="10">
    <location>
        <begin position="319"/>
        <end position="334"/>
    </location>
</feature>
<evidence type="ECO:0000313" key="12">
    <source>
        <dbReference type="EMBL" id="OQV20062.1"/>
    </source>
</evidence>
<dbReference type="AlphaFoldDB" id="A0A1W0WY67"/>
<evidence type="ECO:0000256" key="7">
    <source>
        <dbReference type="ARBA" id="ARBA00041190"/>
    </source>
</evidence>
<feature type="region of interest" description="Disordered" evidence="10">
    <location>
        <begin position="317"/>
        <end position="394"/>
    </location>
</feature>
<evidence type="ECO:0000256" key="8">
    <source>
        <dbReference type="ARBA" id="ARBA00043023"/>
    </source>
</evidence>
<evidence type="ECO:0000256" key="3">
    <source>
        <dbReference type="ARBA" id="ARBA00022737"/>
    </source>
</evidence>
<evidence type="ECO:0000313" key="13">
    <source>
        <dbReference type="Proteomes" id="UP000192578"/>
    </source>
</evidence>
<dbReference type="GO" id="GO:0071037">
    <property type="term" value="P:nuclear polyadenylation-dependent snRNA catabolic process"/>
    <property type="evidence" value="ECO:0007669"/>
    <property type="project" value="TreeGrafter"/>
</dbReference>
<dbReference type="PANTHER" id="PTHR46543:SF1">
    <property type="entry name" value="ZINC FINGER CCHC DOMAIN-CONTAINING PROTEIN 7"/>
    <property type="match status" value="1"/>
</dbReference>
<evidence type="ECO:0000256" key="10">
    <source>
        <dbReference type="SAM" id="MobiDB-lite"/>
    </source>
</evidence>
<evidence type="ECO:0000259" key="11">
    <source>
        <dbReference type="PROSITE" id="PS50158"/>
    </source>
</evidence>
<dbReference type="GO" id="GO:0071036">
    <property type="term" value="P:nuclear polyadenylation-dependent snoRNA catabolic process"/>
    <property type="evidence" value="ECO:0007669"/>
    <property type="project" value="TreeGrafter"/>
</dbReference>
<name>A0A1W0WY67_HYPEX</name>
<evidence type="ECO:0000256" key="9">
    <source>
        <dbReference type="PROSITE-ProRule" id="PRU00047"/>
    </source>
</evidence>
<evidence type="ECO:0000256" key="1">
    <source>
        <dbReference type="ARBA" id="ARBA00004123"/>
    </source>
</evidence>
<dbReference type="GO" id="GO:0071031">
    <property type="term" value="P:nuclear mRNA surveillance of mRNA 3'-end processing"/>
    <property type="evidence" value="ECO:0007669"/>
    <property type="project" value="TreeGrafter"/>
</dbReference>
<sequence length="704" mass="76964">MEWRRQNTKGSSSSSIDLPFVTSASSRGASPFNRPTGRLEMDRPMVRLQRDFSEDHFSSEEESHAAKRRPPPQNTPSVVLKTVFVPKPNAIGRGNAAAFPRFGKSKTDASARGGGKDSKYAMASSSKGVAGWPVKAEESALQSMLVAATLAETVEESAVRPPVRKIRRAAWGPSAGSAMHLPTGLVPKIVAQSTASGSGSRVSILTEVQEHSNSLTGKKKPKKKEWWKVGDPDSSDLDEVDALVHKLRGDGRDGRGRNQNSHPRRASPTESMSVQDGDANCDATARAGRRKSTLILPELTTQDERDLLEDIFKELRSDVDEDMEKEEEEEEEDAVPGYGSGSGPGPGPGPGPVEAKLLKRESHSRGSAEGKRQKPLARESTSSDSETDSSGSDVETNLTVHMNMGNVPIYNAETYSHAPSNAVPVTAPSHLGPKSSLKACKTLTKGITLESVMKDLPAGLSHWKVSHQDKMRAHGSFQQQKEGRMRLNICHRCGEDLDHRKRHFCDMSCAVCYGTDHFKERCPFRETVKTLKCRRCGGIGHVDAICSELWKQYHSTISVDGPINRLTKANGATVKYACCYNCGNAEHYGHECRRPPYDRHALPAPSPFIRVYDTPGHFLPNVVDEVVEHPFDEFHEFVTNHMTDGDSEAMNNGRRKKKRPPTHRGGSSSGSSLGSPKKGRSSSGSSHGSPKKKRNKKKQLKNLG</sequence>
<keyword evidence="4 9" id="KW-0863">Zinc-finger</keyword>
<dbReference type="GO" id="GO:0008270">
    <property type="term" value="F:zinc ion binding"/>
    <property type="evidence" value="ECO:0007669"/>
    <property type="project" value="UniProtKB-KW"/>
</dbReference>
<dbReference type="PANTHER" id="PTHR46543">
    <property type="entry name" value="ZINC FINGER CCHC DOMAIN-CONTAINING PROTEIN 7"/>
    <property type="match status" value="1"/>
</dbReference>
<reference evidence="13" key="1">
    <citation type="submission" date="2017-01" db="EMBL/GenBank/DDBJ databases">
        <title>Comparative genomics of anhydrobiosis in the tardigrade Hypsibius dujardini.</title>
        <authorList>
            <person name="Yoshida Y."/>
            <person name="Koutsovoulos G."/>
            <person name="Laetsch D."/>
            <person name="Stevens L."/>
            <person name="Kumar S."/>
            <person name="Horikawa D."/>
            <person name="Ishino K."/>
            <person name="Komine S."/>
            <person name="Tomita M."/>
            <person name="Blaxter M."/>
            <person name="Arakawa K."/>
        </authorList>
    </citation>
    <scope>NUCLEOTIDE SEQUENCE [LARGE SCALE GENOMIC DNA]</scope>
    <source>
        <strain evidence="13">Z151</strain>
    </source>
</reference>
<evidence type="ECO:0000256" key="5">
    <source>
        <dbReference type="ARBA" id="ARBA00022833"/>
    </source>
</evidence>
<feature type="domain" description="CCHC-type" evidence="11">
    <location>
        <begin position="579"/>
        <end position="594"/>
    </location>
</feature>
<accession>A0A1W0WY67</accession>
<feature type="compositionally biased region" description="Basic and acidic residues" evidence="10">
    <location>
        <begin position="242"/>
        <end position="256"/>
    </location>
</feature>
<keyword evidence="13" id="KW-1185">Reference proteome</keyword>
<keyword evidence="5" id="KW-0862">Zinc</keyword>
<feature type="compositionally biased region" description="Basic residues" evidence="10">
    <location>
        <begin position="689"/>
        <end position="704"/>
    </location>
</feature>
<keyword evidence="6" id="KW-0539">Nucleus</keyword>
<dbReference type="OrthoDB" id="7608935at2759"/>
<dbReference type="InterPro" id="IPR051644">
    <property type="entry name" value="TRAMP_AT-DNA-binding"/>
</dbReference>
<feature type="compositionally biased region" description="Low complexity" evidence="10">
    <location>
        <begin position="379"/>
        <end position="394"/>
    </location>
</feature>
<dbReference type="Proteomes" id="UP000192578">
    <property type="component" value="Unassembled WGS sequence"/>
</dbReference>
<dbReference type="EMBL" id="MTYJ01000033">
    <property type="protein sequence ID" value="OQV20062.1"/>
    <property type="molecule type" value="Genomic_DNA"/>
</dbReference>
<dbReference type="GO" id="GO:0071039">
    <property type="term" value="P:nuclear polyadenylation-dependent CUT catabolic process"/>
    <property type="evidence" value="ECO:0007669"/>
    <property type="project" value="TreeGrafter"/>
</dbReference>
<dbReference type="PROSITE" id="PS50158">
    <property type="entry name" value="ZF_CCHC"/>
    <property type="match status" value="1"/>
</dbReference>
<dbReference type="SMART" id="SM00343">
    <property type="entry name" value="ZnF_C2HC"/>
    <property type="match status" value="3"/>
</dbReference>
<keyword evidence="2" id="KW-0479">Metal-binding</keyword>
<proteinExistence type="predicted"/>
<evidence type="ECO:0000256" key="4">
    <source>
        <dbReference type="ARBA" id="ARBA00022771"/>
    </source>
</evidence>
<comment type="subcellular location">
    <subcellularLocation>
        <location evidence="1">Nucleus</location>
    </subcellularLocation>
</comment>
<feature type="compositionally biased region" description="Basic and acidic residues" evidence="10">
    <location>
        <begin position="356"/>
        <end position="372"/>
    </location>
</feature>
<dbReference type="GO" id="GO:0071038">
    <property type="term" value="P:TRAMP-dependent tRNA surveillance pathway"/>
    <property type="evidence" value="ECO:0007669"/>
    <property type="project" value="TreeGrafter"/>
</dbReference>
<feature type="compositionally biased region" description="Basic residues" evidence="10">
    <location>
        <begin position="653"/>
        <end position="662"/>
    </location>
</feature>
<dbReference type="InterPro" id="IPR001878">
    <property type="entry name" value="Znf_CCHC"/>
</dbReference>
<evidence type="ECO:0000256" key="2">
    <source>
        <dbReference type="ARBA" id="ARBA00022723"/>
    </source>
</evidence>
<feature type="region of interest" description="Disordered" evidence="10">
    <location>
        <begin position="1"/>
        <end position="77"/>
    </location>
</feature>
<feature type="compositionally biased region" description="Polar residues" evidence="10">
    <location>
        <begin position="8"/>
        <end position="28"/>
    </location>
</feature>
<organism evidence="12 13">
    <name type="scientific">Hypsibius exemplaris</name>
    <name type="common">Freshwater tardigrade</name>
    <dbReference type="NCBI Taxonomy" id="2072580"/>
    <lineage>
        <taxon>Eukaryota</taxon>
        <taxon>Metazoa</taxon>
        <taxon>Ecdysozoa</taxon>
        <taxon>Tardigrada</taxon>
        <taxon>Eutardigrada</taxon>
        <taxon>Parachela</taxon>
        <taxon>Hypsibioidea</taxon>
        <taxon>Hypsibiidae</taxon>
        <taxon>Hypsibius</taxon>
    </lineage>
</organism>
<evidence type="ECO:0000256" key="6">
    <source>
        <dbReference type="ARBA" id="ARBA00023242"/>
    </source>
</evidence>
<comment type="caution">
    <text evidence="12">The sequence shown here is derived from an EMBL/GenBank/DDBJ whole genome shotgun (WGS) entry which is preliminary data.</text>
</comment>
<dbReference type="GO" id="GO:0071035">
    <property type="term" value="P:nuclear polyadenylation-dependent rRNA catabolic process"/>
    <property type="evidence" value="ECO:0007669"/>
    <property type="project" value="TreeGrafter"/>
</dbReference>
<dbReference type="GO" id="GO:0031499">
    <property type="term" value="C:TRAMP complex"/>
    <property type="evidence" value="ECO:0007669"/>
    <property type="project" value="TreeGrafter"/>
</dbReference>
<dbReference type="Gene3D" id="4.10.60.10">
    <property type="entry name" value="Zinc finger, CCHC-type"/>
    <property type="match status" value="1"/>
</dbReference>
<gene>
    <name evidence="12" type="ORF">BV898_05856</name>
</gene>
<protein>
    <recommendedName>
        <fullName evidence="7">Zinc finger CCHC domain-containing protein 7</fullName>
    </recommendedName>
    <alternativeName>
        <fullName evidence="8">TRAMP-like complex RNA-binding factor ZCCHC7</fullName>
    </alternativeName>
</protein>